<dbReference type="EMBL" id="CM037155">
    <property type="protein sequence ID" value="KAH7847820.1"/>
    <property type="molecule type" value="Genomic_DNA"/>
</dbReference>
<accession>A0ACB7Y468</accession>
<name>A0ACB7Y468_9ERIC</name>
<comment type="caution">
    <text evidence="1">The sequence shown here is derived from an EMBL/GenBank/DDBJ whole genome shotgun (WGS) entry which is preliminary data.</text>
</comment>
<gene>
    <name evidence="1" type="ORF">Vadar_030583</name>
</gene>
<keyword evidence="2" id="KW-1185">Reference proteome</keyword>
<organism evidence="1 2">
    <name type="scientific">Vaccinium darrowii</name>
    <dbReference type="NCBI Taxonomy" id="229202"/>
    <lineage>
        <taxon>Eukaryota</taxon>
        <taxon>Viridiplantae</taxon>
        <taxon>Streptophyta</taxon>
        <taxon>Embryophyta</taxon>
        <taxon>Tracheophyta</taxon>
        <taxon>Spermatophyta</taxon>
        <taxon>Magnoliopsida</taxon>
        <taxon>eudicotyledons</taxon>
        <taxon>Gunneridae</taxon>
        <taxon>Pentapetalae</taxon>
        <taxon>asterids</taxon>
        <taxon>Ericales</taxon>
        <taxon>Ericaceae</taxon>
        <taxon>Vaccinioideae</taxon>
        <taxon>Vaccinieae</taxon>
        <taxon>Vaccinium</taxon>
    </lineage>
</organism>
<evidence type="ECO:0000313" key="1">
    <source>
        <dbReference type="EMBL" id="KAH7847820.1"/>
    </source>
</evidence>
<dbReference type="Proteomes" id="UP000828048">
    <property type="component" value="Chromosome 5"/>
</dbReference>
<proteinExistence type="predicted"/>
<protein>
    <submittedName>
        <fullName evidence="1">Uncharacterized protein</fullName>
    </submittedName>
</protein>
<evidence type="ECO:0000313" key="2">
    <source>
        <dbReference type="Proteomes" id="UP000828048"/>
    </source>
</evidence>
<reference evidence="1 2" key="1">
    <citation type="journal article" date="2021" name="Hortic Res">
        <title>High-quality reference genome and annotation aids understanding of berry development for evergreen blueberry (Vaccinium darrowii).</title>
        <authorList>
            <person name="Yu J."/>
            <person name="Hulse-Kemp A.M."/>
            <person name="Babiker E."/>
            <person name="Staton M."/>
        </authorList>
    </citation>
    <scope>NUCLEOTIDE SEQUENCE [LARGE SCALE GENOMIC DNA]</scope>
    <source>
        <strain evidence="2">cv. NJ 8807/NJ 8810</strain>
        <tissue evidence="1">Young leaf</tissue>
    </source>
</reference>
<sequence>MEEGQALAGHQGSNKPPGAANTSQENDSLQPEASKEEEDLLERHNRKINDQAKGKEKEVPSFKDALISLGTTSAHAEMVPDLLEYDEGIIGMENVDVDGIPSITITDEDKVRIWKPWSTSIIIRVIGRSLGHTYLIHKLETMWKPLENMMCMDLGDHFWLVRFNSPSDMTKVLNEGPWFIGPHYVAIRKWEPEFDTSSAKVSTSVVWVRLPGLPVEFYDKEMLLKIGAKVGKLLKIDLRTETNEKNCNPSPPEPLMAPPTVDAKFGEWMLVTNKSKARRRNNLQTKEEAKSDASGIPRRWNRKDRNSSNLEGAKMQFATGTSSSSQIPTKPTLVNSVPLVPISPTLTPSKSLLPNPCNVPISQPLTPPILPQLDGSSLPNAPESSAAPSASSIPVIAPISKPASLFSPKNTMLSLSQENP</sequence>